<feature type="compositionally biased region" description="Acidic residues" evidence="2">
    <location>
        <begin position="185"/>
        <end position="194"/>
    </location>
</feature>
<feature type="compositionally biased region" description="Basic and acidic residues" evidence="2">
    <location>
        <begin position="30"/>
        <end position="48"/>
    </location>
</feature>
<dbReference type="Proteomes" id="UP001470230">
    <property type="component" value="Unassembled WGS sequence"/>
</dbReference>
<evidence type="ECO:0000313" key="3">
    <source>
        <dbReference type="EMBL" id="KAK8890388.1"/>
    </source>
</evidence>
<proteinExistence type="predicted"/>
<feature type="region of interest" description="Disordered" evidence="2">
    <location>
        <begin position="183"/>
        <end position="222"/>
    </location>
</feature>
<keyword evidence="1" id="KW-0175">Coiled coil</keyword>
<accession>A0ABR2KHU4</accession>
<feature type="coiled-coil region" evidence="1">
    <location>
        <begin position="75"/>
        <end position="109"/>
    </location>
</feature>
<name>A0ABR2KHU4_9EUKA</name>
<gene>
    <name evidence="3" type="ORF">M9Y10_035164</name>
</gene>
<reference evidence="3 4" key="1">
    <citation type="submission" date="2024-04" db="EMBL/GenBank/DDBJ databases">
        <title>Tritrichomonas musculus Genome.</title>
        <authorList>
            <person name="Alves-Ferreira E."/>
            <person name="Grigg M."/>
            <person name="Lorenzi H."/>
            <person name="Galac M."/>
        </authorList>
    </citation>
    <scope>NUCLEOTIDE SEQUENCE [LARGE SCALE GENOMIC DNA]</scope>
    <source>
        <strain evidence="3 4">EAF2021</strain>
    </source>
</reference>
<evidence type="ECO:0000256" key="2">
    <source>
        <dbReference type="SAM" id="MobiDB-lite"/>
    </source>
</evidence>
<organism evidence="3 4">
    <name type="scientific">Tritrichomonas musculus</name>
    <dbReference type="NCBI Taxonomy" id="1915356"/>
    <lineage>
        <taxon>Eukaryota</taxon>
        <taxon>Metamonada</taxon>
        <taxon>Parabasalia</taxon>
        <taxon>Tritrichomonadida</taxon>
        <taxon>Tritrichomonadidae</taxon>
        <taxon>Tritrichomonas</taxon>
    </lineage>
</organism>
<protein>
    <submittedName>
        <fullName evidence="3">Uncharacterized protein</fullName>
    </submittedName>
</protein>
<evidence type="ECO:0000256" key="1">
    <source>
        <dbReference type="SAM" id="Coils"/>
    </source>
</evidence>
<feature type="region of interest" description="Disordered" evidence="2">
    <location>
        <begin position="22"/>
        <end position="62"/>
    </location>
</feature>
<sequence>MNDLQEELQVIQNENLALYDEATTLRQQKNTKEHRDSEDDLSTAKDENANNDNNNNEPQKTVEFEEQIDMLISQQKKEEENRSAVQKKLQESMQKIKSLQESIDQQNLNIQRNLTPKLHNEETLLEEYYKNLIESCSKHPNLDIDKLKGLVDQFITKSKEVFDETEEIEKYHRLIQYNEPHYTPDEETEEEDSFENPLPCFSSQPPSLEEARTRRRVSFTLQ</sequence>
<dbReference type="EMBL" id="JAPFFF010000005">
    <property type="protein sequence ID" value="KAK8890388.1"/>
    <property type="molecule type" value="Genomic_DNA"/>
</dbReference>
<feature type="compositionally biased region" description="Basic residues" evidence="2">
    <location>
        <begin position="213"/>
        <end position="222"/>
    </location>
</feature>
<keyword evidence="4" id="KW-1185">Reference proteome</keyword>
<evidence type="ECO:0000313" key="4">
    <source>
        <dbReference type="Proteomes" id="UP001470230"/>
    </source>
</evidence>
<comment type="caution">
    <text evidence="3">The sequence shown here is derived from an EMBL/GenBank/DDBJ whole genome shotgun (WGS) entry which is preliminary data.</text>
</comment>